<evidence type="ECO:0000256" key="2">
    <source>
        <dbReference type="SAM" id="SignalP"/>
    </source>
</evidence>
<keyword evidence="5" id="KW-1185">Reference proteome</keyword>
<gene>
    <name evidence="4" type="ORF">IC610_14920</name>
</gene>
<name>A0ABR8ZFS3_9FLAO</name>
<feature type="chain" id="PRO_5046032726" evidence="2">
    <location>
        <begin position="20"/>
        <end position="240"/>
    </location>
</feature>
<feature type="signal peptide" evidence="2">
    <location>
        <begin position="1"/>
        <end position="19"/>
    </location>
</feature>
<dbReference type="RefSeq" id="WP_191737572.1">
    <property type="nucleotide sequence ID" value="NZ_JACYFS010000005.1"/>
</dbReference>
<dbReference type="Proteomes" id="UP000637299">
    <property type="component" value="Unassembled WGS sequence"/>
</dbReference>
<evidence type="ECO:0000313" key="4">
    <source>
        <dbReference type="EMBL" id="MBD8083710.1"/>
    </source>
</evidence>
<evidence type="ECO:0000313" key="5">
    <source>
        <dbReference type="Proteomes" id="UP000637299"/>
    </source>
</evidence>
<keyword evidence="1 2" id="KW-0732">Signal</keyword>
<dbReference type="InterPro" id="IPR026444">
    <property type="entry name" value="Secre_tail"/>
</dbReference>
<comment type="caution">
    <text evidence="4">The sequence shown here is derived from an EMBL/GenBank/DDBJ whole genome shotgun (WGS) entry which is preliminary data.</text>
</comment>
<accession>A0ABR8ZFS3</accession>
<protein>
    <submittedName>
        <fullName evidence="4">T9SS type A sorting domain-containing protein</fullName>
    </submittedName>
</protein>
<organism evidence="4 5">
    <name type="scientific">Chryseobacterium caseinilyticum</name>
    <dbReference type="NCBI Taxonomy" id="2771428"/>
    <lineage>
        <taxon>Bacteria</taxon>
        <taxon>Pseudomonadati</taxon>
        <taxon>Bacteroidota</taxon>
        <taxon>Flavobacteriia</taxon>
        <taxon>Flavobacteriales</taxon>
        <taxon>Weeksellaceae</taxon>
        <taxon>Chryseobacterium group</taxon>
        <taxon>Chryseobacterium</taxon>
    </lineage>
</organism>
<dbReference type="EMBL" id="JACYFS010000005">
    <property type="protein sequence ID" value="MBD8083710.1"/>
    <property type="molecule type" value="Genomic_DNA"/>
</dbReference>
<proteinExistence type="predicted"/>
<evidence type="ECO:0000259" key="3">
    <source>
        <dbReference type="Pfam" id="PF18962"/>
    </source>
</evidence>
<sequence>MKNIFIIAFILMTGFSVKAQQPALTGNTWNLEKVILNNVDHFFPSSVSTIYATATFSVNSLHSVICNSMSATVTYNNNQINFIGSGLTLGSCPNFNNNEYNVFEGYYFGQFFGSNTSNGFYPTNTYLIENINNQLKLTLTNPNGDKAIFWAGNLAVHDSEYNIINVYPNPVKDKLLINAKSSFLKITLYNLSGSMILDKKIIKDKVNFELDMTDLVSGIYFLNVKDDQENYIYDSKIIKK</sequence>
<evidence type="ECO:0000256" key="1">
    <source>
        <dbReference type="ARBA" id="ARBA00022729"/>
    </source>
</evidence>
<reference evidence="4 5" key="1">
    <citation type="submission" date="2020-09" db="EMBL/GenBank/DDBJ databases">
        <title>Genome seq and assembly of Chryseobacterium sp.</title>
        <authorList>
            <person name="Chhetri G."/>
        </authorList>
    </citation>
    <scope>NUCLEOTIDE SEQUENCE [LARGE SCALE GENOMIC DNA]</scope>
    <source>
        <strain evidence="4 5">GCR10</strain>
    </source>
</reference>
<dbReference type="NCBIfam" id="TIGR04183">
    <property type="entry name" value="Por_Secre_tail"/>
    <property type="match status" value="1"/>
</dbReference>
<feature type="domain" description="Secretion system C-terminal sorting" evidence="3">
    <location>
        <begin position="166"/>
        <end position="237"/>
    </location>
</feature>
<dbReference type="Pfam" id="PF18962">
    <property type="entry name" value="Por_Secre_tail"/>
    <property type="match status" value="1"/>
</dbReference>